<comment type="caution">
    <text evidence="2">The sequence shown here is derived from an EMBL/GenBank/DDBJ whole genome shotgun (WGS) entry which is preliminary data.</text>
</comment>
<accession>A0AA39R0C5</accession>
<reference evidence="2" key="1">
    <citation type="submission" date="2023-03" db="EMBL/GenBank/DDBJ databases">
        <title>Complete genome of Cladonia borealis.</title>
        <authorList>
            <person name="Park H."/>
        </authorList>
    </citation>
    <scope>NUCLEOTIDE SEQUENCE</scope>
    <source>
        <strain evidence="2">ANT050790</strain>
    </source>
</reference>
<feature type="chain" id="PRO_5041204960" evidence="1">
    <location>
        <begin position="18"/>
        <end position="80"/>
    </location>
</feature>
<gene>
    <name evidence="2" type="ORF">JMJ35_004540</name>
</gene>
<keyword evidence="1" id="KW-0732">Signal</keyword>
<evidence type="ECO:0000313" key="3">
    <source>
        <dbReference type="Proteomes" id="UP001166286"/>
    </source>
</evidence>
<name>A0AA39R0C5_9LECA</name>
<keyword evidence="3" id="KW-1185">Reference proteome</keyword>
<feature type="signal peptide" evidence="1">
    <location>
        <begin position="1"/>
        <end position="17"/>
    </location>
</feature>
<dbReference type="AlphaFoldDB" id="A0AA39R0C5"/>
<proteinExistence type="predicted"/>
<protein>
    <submittedName>
        <fullName evidence="2">Uncharacterized protein</fullName>
    </submittedName>
</protein>
<dbReference type="EMBL" id="JAFEKC020000009">
    <property type="protein sequence ID" value="KAK0512523.1"/>
    <property type="molecule type" value="Genomic_DNA"/>
</dbReference>
<evidence type="ECO:0000313" key="2">
    <source>
        <dbReference type="EMBL" id="KAK0512523.1"/>
    </source>
</evidence>
<sequence length="80" mass="8590">MTVLVTMIPALAPVLRAVFGADEGCGKTVIISGEMLDETFVKDSKELDAGDVMLEARDVIVEARNGFVEEETKESDDTAV</sequence>
<organism evidence="2 3">
    <name type="scientific">Cladonia borealis</name>
    <dbReference type="NCBI Taxonomy" id="184061"/>
    <lineage>
        <taxon>Eukaryota</taxon>
        <taxon>Fungi</taxon>
        <taxon>Dikarya</taxon>
        <taxon>Ascomycota</taxon>
        <taxon>Pezizomycotina</taxon>
        <taxon>Lecanoromycetes</taxon>
        <taxon>OSLEUM clade</taxon>
        <taxon>Lecanoromycetidae</taxon>
        <taxon>Lecanorales</taxon>
        <taxon>Lecanorineae</taxon>
        <taxon>Cladoniaceae</taxon>
        <taxon>Cladonia</taxon>
    </lineage>
</organism>
<evidence type="ECO:0000256" key="1">
    <source>
        <dbReference type="SAM" id="SignalP"/>
    </source>
</evidence>
<dbReference type="Proteomes" id="UP001166286">
    <property type="component" value="Unassembled WGS sequence"/>
</dbReference>